<evidence type="ECO:0000256" key="9">
    <source>
        <dbReference type="ARBA" id="ARBA00023268"/>
    </source>
</evidence>
<reference evidence="16" key="1">
    <citation type="journal article" date="2013" name="Diversity">
        <title>Genome Sequence of Dickeya solani, a New soft Rot Pathogen of Potato, Suggests its Emergence May Be Related to a Novel Combination of Non-Ribosomal Peptide/Polyketide Synthetase Clusters.</title>
        <authorList>
            <person name="Garlant L."/>
            <person name="Koskinen P."/>
            <person name="Rouhiainen L."/>
            <person name="Laine P."/>
            <person name="Paulin L."/>
            <person name="Auvinen P."/>
            <person name="Holm L."/>
            <person name="Pirhonen M."/>
        </authorList>
    </citation>
    <scope>NUCLEOTIDE SEQUENCE [LARGE SCALE GENOMIC DNA]</scope>
    <source>
        <strain evidence="16">D s0432-1</strain>
    </source>
</reference>
<proteinExistence type="predicted"/>
<feature type="compositionally biased region" description="Low complexity" evidence="11">
    <location>
        <begin position="662"/>
        <end position="691"/>
    </location>
</feature>
<dbReference type="InterPro" id="IPR049552">
    <property type="entry name" value="PKS_DH_N"/>
</dbReference>
<dbReference type="EMBL" id="AMWE01000004">
    <property type="protein sequence ID" value="ERO57122.1"/>
    <property type="molecule type" value="Genomic_DNA"/>
</dbReference>
<dbReference type="RefSeq" id="WP_022635044.1">
    <property type="nucleotide sequence ID" value="NZ_AMWE01000004.1"/>
</dbReference>
<dbReference type="GO" id="GO:0031177">
    <property type="term" value="F:phosphopantetheine binding"/>
    <property type="evidence" value="ECO:0007669"/>
    <property type="project" value="InterPro"/>
</dbReference>
<sequence>MNNIADNQWDEEADSLLQSHHPHAINQWLIQLLYVQLDGLGVFSSSLNPLDFSTLADRLGLDHQFRLWWLESMAQLLEAGLVTRQGETLVRWQPLAEQPEAIWQAWDDYRDGYRHDHARMTQMNLVDTCLRNLPRILTGQVQATEILFPNASMEKVEGIYKNNPVADLFNRVLTKTVGDYVNEALQFDHDAQLHLVEIGAGTGGTTAMVLPELMKYQHNIQEYLYTDLSQAFLMHARSHYGPNCPFLDYALWDIEQPLATQPIPLGSFDVAIATNVLHATKDIRATLRHCKAALRSGGMVVINELSDKSVFTHLTFGLLKGWWLHQDSALRIAGSPAIAPETWQEILEEEGFFAVEFPAQRAHALGQTIIVALSDGMVRQQGKPAVQPLTAETLTAEVLTADKSQYSTVDAQQQAISRSAERSSVAAATPEAPMTEQQIADRVHDAVVSALAQAVNLSTAQIDTEVAFSEYGIDSILSVNFVNKINDMLGVRLNPAALYDYSSVTLLSGHIVRTAGHDVLAERAPDTLFSGTETTSGRGDDMPLREEYSERIAQPAVLVRQGHAVGQADKRGEITQEYITTCVINGLVSTVNLSSEQIDEQVAFSNFGIDSILSVNFVNQVNQALGINLNPALLYDYTTVETLSAHIALTCADRICIPQALSSSPQPSQPQPQLQPRLEPAPQPAAVSPSATLPASINDPGPTPEKGPIEPAAIAVIGMAGQFPGAEDTRHFWENLAAHRSGIEELPEHYLDQTRYFVDTDKVDTDKVDTGKEDATQSGKTYCKWGGIVKDRDCFDAKFFRITDQDALSMSPHQRLVLQESWKALEDAGYNPKVLAGTNTGVFIGAEPSNYHQGSFVGSSEAIIASRVSYFLDMKGPALVVNTGCSSSAVAIHLACESLRRRETDLALAGGVFAALDAGALASLSSIGMLSHRAECPIFEQMADGMLLSEGIGIVALKRLDQAITDGDPIYGVIRASGMNQDGASNGITAPSGTAQQQLLEQVYHKYHINPEEISYIEAHATGGKLGDTIEVNALARTFKALTDKQHYCALGSVKSHIGHTSAASGVIGLIKILLSMRHRQLPGLRHYQQINPLFELQDSAFYIQNTTSVWKNHADRPRLAALNSFGHSGTNAHLVIEEYLPDRVQATEPVTAGWIIPLSAKTTQSLQAQIQGLCAYLEDADRQRTDWQNSGPDDDALSFIQSIAYTLQVGREAMPERFFLIAKDHRDCLQQLQAFCRQKISTDHFFGHAPIAGRKQQALAADAYQHRRLHSLSRSELEAIGQAWLQGKPVDWQSFYLQPPARIHLPGYVFAKDVFRAPLPASEAGVAEKSAGDGDLIEEGRYPIGRAGFFTENHPWSQPFNHHHRILHNHQAFGQSLLPGLAYIDLLFQFFHRQGMDYRQLEMRNLTIHYPFTIGDDYGVDAQISCQKSTQGYWHLKVEGREVSDDQQQSGLKLYMSAEMHPVPVSVFNETLDVDGLKKTAISQMRLQDAYVEFGGEDIRHCGPMVGDGVIYHLPSANLIDIAVPDESLFGAEHYLFHPVLIDGSAIGSGDLFLEKNKAQDIFFAALLRVFPRVRTAVGTLYYPRQPCITEANRATLLPDYGIF</sequence>
<feature type="domain" description="Carrier" evidence="12">
    <location>
        <begin position="437"/>
        <end position="515"/>
    </location>
</feature>
<accession>A0AAV3K897</accession>
<dbReference type="SMART" id="SM00825">
    <property type="entry name" value="PKS_KS"/>
    <property type="match status" value="1"/>
</dbReference>
<dbReference type="GO" id="GO:0004312">
    <property type="term" value="F:fatty acid synthase activity"/>
    <property type="evidence" value="ECO:0007669"/>
    <property type="project" value="TreeGrafter"/>
</dbReference>
<dbReference type="PROSITE" id="PS00606">
    <property type="entry name" value="KS3_1"/>
    <property type="match status" value="1"/>
</dbReference>
<evidence type="ECO:0008006" key="17">
    <source>
        <dbReference type="Google" id="ProtNLM"/>
    </source>
</evidence>
<dbReference type="Pfam" id="PF02801">
    <property type="entry name" value="Ketoacyl-synt_C"/>
    <property type="match status" value="1"/>
</dbReference>
<evidence type="ECO:0000313" key="16">
    <source>
        <dbReference type="Proteomes" id="UP000017142"/>
    </source>
</evidence>
<comment type="subcellular location">
    <subcellularLocation>
        <location evidence="1">Cytoplasm</location>
    </subcellularLocation>
</comment>
<comment type="pathway">
    <text evidence="2">Antibiotic biosynthesis.</text>
</comment>
<dbReference type="InterPro" id="IPR050091">
    <property type="entry name" value="PKS_NRPS_Biosynth_Enz"/>
</dbReference>
<dbReference type="Pfam" id="PF00109">
    <property type="entry name" value="ketoacyl-synt"/>
    <property type="match status" value="1"/>
</dbReference>
<dbReference type="GO" id="GO:0004315">
    <property type="term" value="F:3-oxoacyl-[acyl-carrier-protein] synthase activity"/>
    <property type="evidence" value="ECO:0007669"/>
    <property type="project" value="InterPro"/>
</dbReference>
<evidence type="ECO:0000256" key="8">
    <source>
        <dbReference type="ARBA" id="ARBA00022737"/>
    </source>
</evidence>
<keyword evidence="7" id="KW-0808">Transferase</keyword>
<protein>
    <recommendedName>
        <fullName evidence="17">Polyketide synthase</fullName>
    </recommendedName>
</protein>
<dbReference type="Gene3D" id="3.40.47.10">
    <property type="match status" value="1"/>
</dbReference>
<dbReference type="InterPro" id="IPR036736">
    <property type="entry name" value="ACP-like_sf"/>
</dbReference>
<dbReference type="SUPFAM" id="SSF47336">
    <property type="entry name" value="ACP-like"/>
    <property type="match status" value="2"/>
</dbReference>
<evidence type="ECO:0000256" key="10">
    <source>
        <dbReference type="PROSITE-ProRule" id="PRU01363"/>
    </source>
</evidence>
<keyword evidence="9" id="KW-0511">Multifunctional enzyme</keyword>
<dbReference type="GO" id="GO:0006633">
    <property type="term" value="P:fatty acid biosynthetic process"/>
    <property type="evidence" value="ECO:0007669"/>
    <property type="project" value="InterPro"/>
</dbReference>
<dbReference type="Pfam" id="PF22336">
    <property type="entry name" value="RhiE-like_linker"/>
    <property type="match status" value="1"/>
</dbReference>
<dbReference type="SUPFAM" id="SSF53335">
    <property type="entry name" value="S-adenosyl-L-methionine-dependent methyltransferases"/>
    <property type="match status" value="1"/>
</dbReference>
<feature type="active site" description="Proton acceptor; for dehydratase activity" evidence="10">
    <location>
        <position position="1371"/>
    </location>
</feature>
<dbReference type="Gene3D" id="3.10.129.110">
    <property type="entry name" value="Polyketide synthase dehydratase"/>
    <property type="match status" value="1"/>
</dbReference>
<dbReference type="InterPro" id="IPR014030">
    <property type="entry name" value="Ketoacyl_synth_N"/>
</dbReference>
<dbReference type="InterPro" id="IPR013217">
    <property type="entry name" value="Methyltransf_12"/>
</dbReference>
<evidence type="ECO:0000259" key="12">
    <source>
        <dbReference type="PROSITE" id="PS50075"/>
    </source>
</evidence>
<feature type="region of interest" description="C-terminal hotdog fold" evidence="10">
    <location>
        <begin position="1483"/>
        <end position="1605"/>
    </location>
</feature>
<comment type="pathway">
    <text evidence="3">Lipid metabolism; fatty acid biosynthesis.</text>
</comment>
<dbReference type="InterPro" id="IPR054514">
    <property type="entry name" value="RhiE-like_linker"/>
</dbReference>
<evidence type="ECO:0000256" key="3">
    <source>
        <dbReference type="ARBA" id="ARBA00005194"/>
    </source>
</evidence>
<dbReference type="CDD" id="cd00833">
    <property type="entry name" value="PKS"/>
    <property type="match status" value="1"/>
</dbReference>
<dbReference type="SUPFAM" id="SSF53901">
    <property type="entry name" value="Thiolase-like"/>
    <property type="match status" value="1"/>
</dbReference>
<dbReference type="Gene3D" id="3.40.50.150">
    <property type="entry name" value="Vaccinia Virus protein VP39"/>
    <property type="match status" value="1"/>
</dbReference>
<dbReference type="PANTHER" id="PTHR43775:SF37">
    <property type="entry name" value="SI:DKEY-61P9.11"/>
    <property type="match status" value="1"/>
</dbReference>
<feature type="active site" description="Proton donor; for dehydratase activity" evidence="10">
    <location>
        <position position="1544"/>
    </location>
</feature>
<dbReference type="InterPro" id="IPR018201">
    <property type="entry name" value="Ketoacyl_synth_AS"/>
</dbReference>
<dbReference type="InterPro" id="IPR020806">
    <property type="entry name" value="PKS_PP-bd"/>
</dbReference>
<feature type="region of interest" description="N-terminal hotdog fold" evidence="10">
    <location>
        <begin position="1335"/>
        <end position="1461"/>
    </location>
</feature>
<dbReference type="InterPro" id="IPR009081">
    <property type="entry name" value="PP-bd_ACP"/>
</dbReference>
<feature type="domain" description="Carrier" evidence="12">
    <location>
        <begin position="577"/>
        <end position="651"/>
    </location>
</feature>
<keyword evidence="6" id="KW-0597">Phosphoprotein</keyword>
<evidence type="ECO:0000256" key="7">
    <source>
        <dbReference type="ARBA" id="ARBA00022679"/>
    </source>
</evidence>
<feature type="region of interest" description="Disordered" evidence="11">
    <location>
        <begin position="662"/>
        <end position="707"/>
    </location>
</feature>
<dbReference type="PROSITE" id="PS52004">
    <property type="entry name" value="KS3_2"/>
    <property type="match status" value="1"/>
</dbReference>
<dbReference type="PROSITE" id="PS52019">
    <property type="entry name" value="PKS_MFAS_DH"/>
    <property type="match status" value="1"/>
</dbReference>
<keyword evidence="4" id="KW-0596">Phosphopantetheine</keyword>
<dbReference type="SMART" id="SM01294">
    <property type="entry name" value="PKS_PP_betabranch"/>
    <property type="match status" value="2"/>
</dbReference>
<evidence type="ECO:0000256" key="6">
    <source>
        <dbReference type="ARBA" id="ARBA00022553"/>
    </source>
</evidence>
<evidence type="ECO:0000256" key="1">
    <source>
        <dbReference type="ARBA" id="ARBA00004496"/>
    </source>
</evidence>
<dbReference type="Proteomes" id="UP000017142">
    <property type="component" value="Unassembled WGS sequence"/>
</dbReference>
<dbReference type="InterPro" id="IPR016039">
    <property type="entry name" value="Thiolase-like"/>
</dbReference>
<dbReference type="PANTHER" id="PTHR43775">
    <property type="entry name" value="FATTY ACID SYNTHASE"/>
    <property type="match status" value="1"/>
</dbReference>
<keyword evidence="5" id="KW-0963">Cytoplasm</keyword>
<evidence type="ECO:0000256" key="2">
    <source>
        <dbReference type="ARBA" id="ARBA00004792"/>
    </source>
</evidence>
<name>A0AAV3K897_9GAMM</name>
<dbReference type="Gene3D" id="1.10.1200.10">
    <property type="entry name" value="ACP-like"/>
    <property type="match status" value="2"/>
</dbReference>
<comment type="caution">
    <text evidence="15">The sequence shown here is derived from an EMBL/GenBank/DDBJ whole genome shotgun (WGS) entry which is preliminary data.</text>
</comment>
<organism evidence="15 16">
    <name type="scientific">Dickeya solani D s0432-1</name>
    <dbReference type="NCBI Taxonomy" id="1231725"/>
    <lineage>
        <taxon>Bacteria</taxon>
        <taxon>Pseudomonadati</taxon>
        <taxon>Pseudomonadota</taxon>
        <taxon>Gammaproteobacteria</taxon>
        <taxon>Enterobacterales</taxon>
        <taxon>Pectobacteriaceae</taxon>
        <taxon>Dickeya</taxon>
    </lineage>
</organism>
<evidence type="ECO:0000256" key="4">
    <source>
        <dbReference type="ARBA" id="ARBA00022450"/>
    </source>
</evidence>
<evidence type="ECO:0000313" key="15">
    <source>
        <dbReference type="EMBL" id="ERO57122.1"/>
    </source>
</evidence>
<dbReference type="GO" id="GO:0071770">
    <property type="term" value="P:DIM/DIP cell wall layer assembly"/>
    <property type="evidence" value="ECO:0007669"/>
    <property type="project" value="TreeGrafter"/>
</dbReference>
<dbReference type="InterPro" id="IPR014031">
    <property type="entry name" value="Ketoacyl_synth_C"/>
</dbReference>
<evidence type="ECO:0000256" key="5">
    <source>
        <dbReference type="ARBA" id="ARBA00022490"/>
    </source>
</evidence>
<dbReference type="Pfam" id="PF00550">
    <property type="entry name" value="PP-binding"/>
    <property type="match status" value="2"/>
</dbReference>
<dbReference type="SMART" id="SM00823">
    <property type="entry name" value="PKS_PP"/>
    <property type="match status" value="2"/>
</dbReference>
<feature type="domain" description="Ketosynthase family 3 (KS3)" evidence="13">
    <location>
        <begin position="711"/>
        <end position="1139"/>
    </location>
</feature>
<dbReference type="InterPro" id="IPR042104">
    <property type="entry name" value="PKS_dehydratase_sf"/>
</dbReference>
<dbReference type="InterPro" id="IPR029063">
    <property type="entry name" value="SAM-dependent_MTases_sf"/>
</dbReference>
<evidence type="ECO:0000259" key="13">
    <source>
        <dbReference type="PROSITE" id="PS52004"/>
    </source>
</evidence>
<evidence type="ECO:0000259" key="14">
    <source>
        <dbReference type="PROSITE" id="PS52019"/>
    </source>
</evidence>
<gene>
    <name evidence="15" type="ORF">A544_3697</name>
</gene>
<evidence type="ECO:0000256" key="11">
    <source>
        <dbReference type="SAM" id="MobiDB-lite"/>
    </source>
</evidence>
<keyword evidence="8" id="KW-0677">Repeat</keyword>
<dbReference type="GO" id="GO:0005737">
    <property type="term" value="C:cytoplasm"/>
    <property type="evidence" value="ECO:0007669"/>
    <property type="project" value="UniProtKB-SubCell"/>
</dbReference>
<dbReference type="CDD" id="cd02440">
    <property type="entry name" value="AdoMet_MTases"/>
    <property type="match status" value="1"/>
</dbReference>
<dbReference type="PROSITE" id="PS50075">
    <property type="entry name" value="CARRIER"/>
    <property type="match status" value="2"/>
</dbReference>
<dbReference type="Pfam" id="PF08242">
    <property type="entry name" value="Methyltransf_12"/>
    <property type="match status" value="1"/>
</dbReference>
<dbReference type="Gene3D" id="1.10.1240.100">
    <property type="match status" value="1"/>
</dbReference>
<dbReference type="Pfam" id="PF21089">
    <property type="entry name" value="PKS_DH_N"/>
    <property type="match status" value="1"/>
</dbReference>
<dbReference type="GO" id="GO:0005886">
    <property type="term" value="C:plasma membrane"/>
    <property type="evidence" value="ECO:0007669"/>
    <property type="project" value="TreeGrafter"/>
</dbReference>
<feature type="domain" description="PKS/mFAS DH" evidence="14">
    <location>
        <begin position="1335"/>
        <end position="1605"/>
    </location>
</feature>
<dbReference type="InterPro" id="IPR049900">
    <property type="entry name" value="PKS_mFAS_DH"/>
</dbReference>
<dbReference type="InterPro" id="IPR020841">
    <property type="entry name" value="PKS_Beta-ketoAc_synthase_dom"/>
</dbReference>